<protein>
    <submittedName>
        <fullName evidence="3">Uncharacterized protein</fullName>
    </submittedName>
</protein>
<evidence type="ECO:0000313" key="3">
    <source>
        <dbReference type="EMBL" id="CAB9506723.1"/>
    </source>
</evidence>
<keyword evidence="2" id="KW-0732">Signal</keyword>
<comment type="caution">
    <text evidence="3">The sequence shown here is derived from an EMBL/GenBank/DDBJ whole genome shotgun (WGS) entry which is preliminary data.</text>
</comment>
<evidence type="ECO:0000256" key="1">
    <source>
        <dbReference type="SAM" id="MobiDB-lite"/>
    </source>
</evidence>
<sequence length="188" mass="19046">MKISTVFACLLAISGHAHAAGIRSLQDCPPVGTGVACTADINPVECGDLKCKYDNDCLANSAGFAATQCNPVSQCPPVGTGVACTADINPVECGDMKCRYDNDCLANSAGFAATQCNAPPVPCNPTTTNDCSTPPTTPPPPPCNPTTTGDCATAADTGTPAPLENSAAENAAMFGGWTAGALMMMYMM</sequence>
<feature type="signal peptide" evidence="2">
    <location>
        <begin position="1"/>
        <end position="19"/>
    </location>
</feature>
<reference evidence="3" key="1">
    <citation type="submission" date="2020-06" db="EMBL/GenBank/DDBJ databases">
        <authorList>
            <consortium name="Plant Systems Biology data submission"/>
        </authorList>
    </citation>
    <scope>NUCLEOTIDE SEQUENCE</scope>
    <source>
        <strain evidence="3">D6</strain>
    </source>
</reference>
<feature type="region of interest" description="Disordered" evidence="1">
    <location>
        <begin position="127"/>
        <end position="149"/>
    </location>
</feature>
<name>A0A9N8H9I0_9STRA</name>
<gene>
    <name evidence="3" type="ORF">SEMRO_276_G106090.1</name>
</gene>
<dbReference type="AlphaFoldDB" id="A0A9N8H9I0"/>
<organism evidence="3 4">
    <name type="scientific">Seminavis robusta</name>
    <dbReference type="NCBI Taxonomy" id="568900"/>
    <lineage>
        <taxon>Eukaryota</taxon>
        <taxon>Sar</taxon>
        <taxon>Stramenopiles</taxon>
        <taxon>Ochrophyta</taxon>
        <taxon>Bacillariophyta</taxon>
        <taxon>Bacillariophyceae</taxon>
        <taxon>Bacillariophycidae</taxon>
        <taxon>Naviculales</taxon>
        <taxon>Naviculaceae</taxon>
        <taxon>Seminavis</taxon>
    </lineage>
</organism>
<keyword evidence="4" id="KW-1185">Reference proteome</keyword>
<evidence type="ECO:0000313" key="4">
    <source>
        <dbReference type="Proteomes" id="UP001153069"/>
    </source>
</evidence>
<dbReference type="EMBL" id="CAICTM010000275">
    <property type="protein sequence ID" value="CAB9506723.1"/>
    <property type="molecule type" value="Genomic_DNA"/>
</dbReference>
<evidence type="ECO:0000256" key="2">
    <source>
        <dbReference type="SAM" id="SignalP"/>
    </source>
</evidence>
<accession>A0A9N8H9I0</accession>
<proteinExistence type="predicted"/>
<dbReference type="Proteomes" id="UP001153069">
    <property type="component" value="Unassembled WGS sequence"/>
</dbReference>
<feature type="chain" id="PRO_5040286109" evidence="2">
    <location>
        <begin position="20"/>
        <end position="188"/>
    </location>
</feature>
<feature type="compositionally biased region" description="Pro residues" evidence="1">
    <location>
        <begin position="135"/>
        <end position="144"/>
    </location>
</feature>